<dbReference type="InterPro" id="IPR035437">
    <property type="entry name" value="SNase_OB-fold_sf"/>
</dbReference>
<evidence type="ECO:0000259" key="3">
    <source>
        <dbReference type="SMART" id="SM00333"/>
    </source>
</evidence>
<sequence>IRPDLSFCVQLADDAERRTRLAAALREELEERRPPVPGAYAPRKGDLCAVRFNSAWQRARVLKSDSTGKTVSLIDLGLEKIINNVADIAQLPDSLRAQAPLARVCRLAFSQPPPDEEDIQLSVELMLDTVANKPATVRRVYESDGVAYVQLVEKASGVDVAELLLEKGLLFIDRRPPMGSKSGKGGELYSKYAAKQASPHKSMSATEFNLPSPKRRRLTDGGDNRDADDRKQQQATSDSKKSSESSSDQQLYTTTLPLRWSLLAPQFCAVWRMCPIPASEVQQQQPETAALHLIVRTTATNWRTALIIFNVPKFPIQRIESQQHKLERQLTLDTPAQAQPVLVDDIDSHTRSVQFQRVIISGDSDLASSAGVDEDVTESCSHLVWAMHVAERAPMAAGRQGCAEGSKVAERAPMARRYLCRSTSGVNTAVATTASSASTTLQVPQSSTSGADAPPSDHLLQPPPQPHHHHHHHHQPEYTLDSLPKDSLPINLSIESGVFRLTNCPATGSKYQLHSLLNELTESAEQKLVPHRDFYNIRKVDNHIHASSAMNQKHLLKFIKRSLKKHPDEK</sequence>
<dbReference type="GO" id="GO:0046033">
    <property type="term" value="P:AMP metabolic process"/>
    <property type="evidence" value="ECO:0007669"/>
    <property type="project" value="TreeGrafter"/>
</dbReference>
<feature type="region of interest" description="Disordered" evidence="2">
    <location>
        <begin position="194"/>
        <end position="248"/>
    </location>
</feature>
<dbReference type="SUPFAM" id="SSF51556">
    <property type="entry name" value="Metallo-dependent hydrolases"/>
    <property type="match status" value="1"/>
</dbReference>
<dbReference type="Gene3D" id="2.40.50.90">
    <property type="match status" value="1"/>
</dbReference>
<dbReference type="Pfam" id="PF19326">
    <property type="entry name" value="AMP_deaminase"/>
    <property type="match status" value="1"/>
</dbReference>
<dbReference type="GO" id="GO:0032264">
    <property type="term" value="P:IMP salvage"/>
    <property type="evidence" value="ECO:0007669"/>
    <property type="project" value="InterPro"/>
</dbReference>
<dbReference type="Gene3D" id="2.30.30.140">
    <property type="match status" value="1"/>
</dbReference>
<dbReference type="SUPFAM" id="SSF63748">
    <property type="entry name" value="Tudor/PWWP/MBT"/>
    <property type="match status" value="1"/>
</dbReference>
<dbReference type="PANTHER" id="PTHR11359:SF0">
    <property type="entry name" value="AMP DEAMINASE"/>
    <property type="match status" value="1"/>
</dbReference>
<dbReference type="InterPro" id="IPR006329">
    <property type="entry name" value="AMPD"/>
</dbReference>
<comment type="similarity">
    <text evidence="1">Belongs to the metallo-dependent hydrolases superfamily. Adenosine and AMP deaminases family.</text>
</comment>
<reference evidence="5" key="1">
    <citation type="submission" date="2016-11" db="UniProtKB">
        <authorList>
            <consortium name="WormBaseParasite"/>
        </authorList>
    </citation>
    <scope>IDENTIFICATION</scope>
</reference>
<feature type="compositionally biased region" description="Polar residues" evidence="2">
    <location>
        <begin position="441"/>
        <end position="450"/>
    </location>
</feature>
<dbReference type="Gene3D" id="3.20.20.140">
    <property type="entry name" value="Metal-dependent hydrolases"/>
    <property type="match status" value="1"/>
</dbReference>
<accession>A0A1I8FSR3</accession>
<proteinExistence type="inferred from homology"/>
<organism evidence="4 5">
    <name type="scientific">Macrostomum lignano</name>
    <dbReference type="NCBI Taxonomy" id="282301"/>
    <lineage>
        <taxon>Eukaryota</taxon>
        <taxon>Metazoa</taxon>
        <taxon>Spiralia</taxon>
        <taxon>Lophotrochozoa</taxon>
        <taxon>Platyhelminthes</taxon>
        <taxon>Rhabditophora</taxon>
        <taxon>Macrostomorpha</taxon>
        <taxon>Macrostomida</taxon>
        <taxon>Macrostomidae</taxon>
        <taxon>Macrostomum</taxon>
    </lineage>
</organism>
<dbReference type="GO" id="GO:0003876">
    <property type="term" value="F:AMP deaminase activity"/>
    <property type="evidence" value="ECO:0007669"/>
    <property type="project" value="InterPro"/>
</dbReference>
<feature type="compositionally biased region" description="Polar residues" evidence="2">
    <location>
        <begin position="199"/>
        <end position="209"/>
    </location>
</feature>
<protein>
    <submittedName>
        <fullName evidence="5">Tudor domain-containing protein</fullName>
    </submittedName>
</protein>
<dbReference type="WBParaSite" id="maker-unitig_45039-snap-gene-0.2-mRNA-1">
    <property type="protein sequence ID" value="maker-unitig_45039-snap-gene-0.2-mRNA-1"/>
    <property type="gene ID" value="maker-unitig_45039-snap-gene-0.2"/>
</dbReference>
<dbReference type="SMART" id="SM00333">
    <property type="entry name" value="TUDOR"/>
    <property type="match status" value="1"/>
</dbReference>
<keyword evidence="4" id="KW-1185">Reference proteome</keyword>
<dbReference type="GO" id="GO:0005829">
    <property type="term" value="C:cytosol"/>
    <property type="evidence" value="ECO:0007669"/>
    <property type="project" value="TreeGrafter"/>
</dbReference>
<evidence type="ECO:0000313" key="5">
    <source>
        <dbReference type="WBParaSite" id="maker-unitig_45039-snap-gene-0.2-mRNA-1"/>
    </source>
</evidence>
<dbReference type="AlphaFoldDB" id="A0A1I8FSR3"/>
<dbReference type="InterPro" id="IPR032466">
    <property type="entry name" value="Metal_Hydrolase"/>
</dbReference>
<dbReference type="Pfam" id="PF00567">
    <property type="entry name" value="TUDOR"/>
    <property type="match status" value="1"/>
</dbReference>
<feature type="compositionally biased region" description="Basic and acidic residues" evidence="2">
    <location>
        <begin position="218"/>
        <end position="243"/>
    </location>
</feature>
<dbReference type="InterPro" id="IPR002999">
    <property type="entry name" value="Tudor"/>
</dbReference>
<feature type="domain" description="Tudor" evidence="3">
    <location>
        <begin position="40"/>
        <end position="96"/>
    </location>
</feature>
<evidence type="ECO:0000256" key="1">
    <source>
        <dbReference type="ARBA" id="ARBA00006676"/>
    </source>
</evidence>
<dbReference type="Proteomes" id="UP000095280">
    <property type="component" value="Unplaced"/>
</dbReference>
<feature type="region of interest" description="Disordered" evidence="2">
    <location>
        <begin position="435"/>
        <end position="484"/>
    </location>
</feature>
<evidence type="ECO:0000313" key="4">
    <source>
        <dbReference type="Proteomes" id="UP000095280"/>
    </source>
</evidence>
<dbReference type="PANTHER" id="PTHR11359">
    <property type="entry name" value="AMP DEAMINASE"/>
    <property type="match status" value="1"/>
</dbReference>
<name>A0A1I8FSR3_9PLAT</name>
<evidence type="ECO:0000256" key="2">
    <source>
        <dbReference type="SAM" id="MobiDB-lite"/>
    </source>
</evidence>